<gene>
    <name evidence="1" type="ORF">HNY73_003155</name>
</gene>
<dbReference type="Proteomes" id="UP000807504">
    <property type="component" value="Unassembled WGS sequence"/>
</dbReference>
<evidence type="ECO:0000313" key="1">
    <source>
        <dbReference type="EMBL" id="KAF8795287.1"/>
    </source>
</evidence>
<reference evidence="1" key="2">
    <citation type="submission" date="2020-06" db="EMBL/GenBank/DDBJ databases">
        <authorList>
            <person name="Sheffer M."/>
        </authorList>
    </citation>
    <scope>NUCLEOTIDE SEQUENCE</scope>
</reference>
<evidence type="ECO:0000313" key="2">
    <source>
        <dbReference type="Proteomes" id="UP000807504"/>
    </source>
</evidence>
<dbReference type="PANTHER" id="PTHR47331">
    <property type="entry name" value="PHD-TYPE DOMAIN-CONTAINING PROTEIN"/>
    <property type="match status" value="1"/>
</dbReference>
<dbReference type="EMBL" id="JABXBU010000002">
    <property type="protein sequence ID" value="KAF8795287.1"/>
    <property type="molecule type" value="Genomic_DNA"/>
</dbReference>
<organism evidence="1 2">
    <name type="scientific">Argiope bruennichi</name>
    <name type="common">Wasp spider</name>
    <name type="synonym">Aranea bruennichi</name>
    <dbReference type="NCBI Taxonomy" id="94029"/>
    <lineage>
        <taxon>Eukaryota</taxon>
        <taxon>Metazoa</taxon>
        <taxon>Ecdysozoa</taxon>
        <taxon>Arthropoda</taxon>
        <taxon>Chelicerata</taxon>
        <taxon>Arachnida</taxon>
        <taxon>Araneae</taxon>
        <taxon>Araneomorphae</taxon>
        <taxon>Entelegynae</taxon>
        <taxon>Araneoidea</taxon>
        <taxon>Araneidae</taxon>
        <taxon>Argiope</taxon>
    </lineage>
</organism>
<reference evidence="1" key="1">
    <citation type="journal article" date="2020" name="bioRxiv">
        <title>Chromosome-level reference genome of the European wasp spider Argiope bruennichi: a resource for studies on range expansion and evolutionary adaptation.</title>
        <authorList>
            <person name="Sheffer M.M."/>
            <person name="Hoppe A."/>
            <person name="Krehenwinkel H."/>
            <person name="Uhl G."/>
            <person name="Kuss A.W."/>
            <person name="Jensen L."/>
            <person name="Jensen C."/>
            <person name="Gillespie R.G."/>
            <person name="Hoff K.J."/>
            <person name="Prost S."/>
        </authorList>
    </citation>
    <scope>NUCLEOTIDE SEQUENCE</scope>
</reference>
<keyword evidence="2" id="KW-1185">Reference proteome</keyword>
<accession>A0A8T0FVZ5</accession>
<sequence>MLAWILRFIKNHRLKEKCKETELTYEEVQSAENCLLKLIQKESFARSKMKALKNMKTFKDDSDVLKVRTKLILGDEEENFKCPILLPDNHEVIRRLIHQKHCELQYAGLRALISNLRENYWIISVNKIAKRQKDKDTNTQLPATPVVSDQDSSEYDDYITKVAPDVVTKAGRRIKIPVDSMYNFCCNFRYSIKLQGGRLCKRHTSCNPTPLQCH</sequence>
<comment type="caution">
    <text evidence="1">The sequence shown here is derived from an EMBL/GenBank/DDBJ whole genome shotgun (WGS) entry which is preliminary data.</text>
</comment>
<protein>
    <submittedName>
        <fullName evidence="1">Uncharacterized protein</fullName>
    </submittedName>
</protein>
<proteinExistence type="predicted"/>
<dbReference type="AlphaFoldDB" id="A0A8T0FVZ5"/>
<name>A0A8T0FVZ5_ARGBR</name>